<evidence type="ECO:0000256" key="1">
    <source>
        <dbReference type="SAM" id="MobiDB-lite"/>
    </source>
</evidence>
<sequence length="457" mass="49122">MRAGTCRSVAAAPRGSGRCRPFWRALIVGCLLLLVTAACTTSREEPGLFPKPQPTVSEATEPVPTPEQGNPALPVAGEAVWTTAEGLDATVRVAVHAVRRIEGATVLDWSVTPLSVPGLVRGESIPPWVDLGLSRQSEGQVNVFLIDGQTHQVYRPLTPRDRDERGQCLCTPLWVAQLNLRVGETRLMQITYPALPSALQTVDLDIATLPIFRQLPVTAIGYVPLPLRPVELTRGSELSVPLSRAVSFEYPAGTGNLMSVRIDEIQAAATGTSLRWTIRSLTDQPTLNLLPAEEPLAAAMPSWIGLYSPWATSGPQLRPSANPAAGLSNVRWMTTKLQNRGYFECLCTDLGTWATALRSAGGSVSVITNFPPLGRSVTTVDVTLPGVGTVLNLPVTWVRPHQMPLSTLALSSGRPWTYAVDGPPAGWLAADWPTPLPGSGQLRHYTATVDDLVDLPR</sequence>
<evidence type="ECO:0000313" key="3">
    <source>
        <dbReference type="Proteomes" id="UP000704762"/>
    </source>
</evidence>
<reference evidence="2 3" key="1">
    <citation type="submission" date="2021-01" db="EMBL/GenBank/DDBJ databases">
        <title>Sequencing the genomes of 1000 actinobacteria strains.</title>
        <authorList>
            <person name="Klenk H.-P."/>
        </authorList>
    </citation>
    <scope>NUCLEOTIDE SEQUENCE [LARGE SCALE GENOMIC DNA]</scope>
    <source>
        <strain evidence="2 3">DSM 18662</strain>
    </source>
</reference>
<accession>A0ABS2RI73</accession>
<dbReference type="EMBL" id="JAFBCF010000001">
    <property type="protein sequence ID" value="MBM7798704.1"/>
    <property type="molecule type" value="Genomic_DNA"/>
</dbReference>
<dbReference type="RefSeq" id="WP_204917217.1">
    <property type="nucleotide sequence ID" value="NZ_BAAAQP010000002.1"/>
</dbReference>
<keyword evidence="3" id="KW-1185">Reference proteome</keyword>
<feature type="region of interest" description="Disordered" evidence="1">
    <location>
        <begin position="44"/>
        <end position="72"/>
    </location>
</feature>
<evidence type="ECO:0000313" key="2">
    <source>
        <dbReference type="EMBL" id="MBM7798704.1"/>
    </source>
</evidence>
<protein>
    <submittedName>
        <fullName evidence="2">Uncharacterized protein</fullName>
    </submittedName>
</protein>
<name>A0ABS2RI73_9ACTN</name>
<organism evidence="2 3">
    <name type="scientific">Microlunatus panaciterrae</name>
    <dbReference type="NCBI Taxonomy" id="400768"/>
    <lineage>
        <taxon>Bacteria</taxon>
        <taxon>Bacillati</taxon>
        <taxon>Actinomycetota</taxon>
        <taxon>Actinomycetes</taxon>
        <taxon>Propionibacteriales</taxon>
        <taxon>Propionibacteriaceae</taxon>
        <taxon>Microlunatus</taxon>
    </lineage>
</organism>
<gene>
    <name evidence="2" type="ORF">JOE57_001625</name>
</gene>
<dbReference type="Proteomes" id="UP000704762">
    <property type="component" value="Unassembled WGS sequence"/>
</dbReference>
<proteinExistence type="predicted"/>
<comment type="caution">
    <text evidence="2">The sequence shown here is derived from an EMBL/GenBank/DDBJ whole genome shotgun (WGS) entry which is preliminary data.</text>
</comment>